<feature type="signal peptide" evidence="1">
    <location>
        <begin position="1"/>
        <end position="21"/>
    </location>
</feature>
<sequence length="462" mass="52113">MANKKILIKINACIFIHCSLSSKVQNCEEMNWVRNGRWRGGSMRFNNSAVKRFSRGYQPNFSHSRPESVELFGGPVLLRRHNATRDSFVKRNKDQSDLLHSESIRANSEMDQFTPGTEQHSIFIENKDNSNEREIVFRQIGEKDHCKPVIKKRKASTTVAHSGCDFKFIQMDDFLHSEGVGESGGFFNSRSPAHDSASSFSFHSDITQSTSNSVKSKRMRCLENFDQENKTKQNAVDENNMYPFAKPEISRLKIRNVPPTTAESGSCKSDTSSLRDALKDINIQNGKLVIKKETISSNVIMDKKTQNSSDCLSAKSSEEKYTSKQLTSRKDVENVLSSEVERPLSSLQSMLCEGRRLNRKKEENYGSVAEIAEILEEFEELVQIPSSNVSSKSATKKSLAEKSDNVCSKADCRKRSSKFYENVEGTSMTNITNRQTGENSDGELHSLLHSLIEKISQAELNE</sequence>
<protein>
    <submittedName>
        <fullName evidence="2">Uncharacterized protein</fullName>
    </submittedName>
</protein>
<dbReference type="EMBL" id="JYDW01000012">
    <property type="protein sequence ID" value="KRZ62044.1"/>
    <property type="molecule type" value="Genomic_DNA"/>
</dbReference>
<dbReference type="AlphaFoldDB" id="A0A0V1LRP4"/>
<keyword evidence="3" id="KW-1185">Reference proteome</keyword>
<reference evidence="2 3" key="1">
    <citation type="submission" date="2015-05" db="EMBL/GenBank/DDBJ databases">
        <title>Evolution of Trichinella species and genotypes.</title>
        <authorList>
            <person name="Korhonen P.K."/>
            <person name="Edoardo P."/>
            <person name="Giuseppe L.R."/>
            <person name="Gasser R.B."/>
        </authorList>
    </citation>
    <scope>NUCLEOTIDE SEQUENCE [LARGE SCALE GENOMIC DNA]</scope>
    <source>
        <strain evidence="2">ISS10</strain>
    </source>
</reference>
<feature type="chain" id="PRO_5006882032" evidence="1">
    <location>
        <begin position="22"/>
        <end position="462"/>
    </location>
</feature>
<gene>
    <name evidence="2" type="ORF">T02_13767</name>
</gene>
<organism evidence="2 3">
    <name type="scientific">Trichinella nativa</name>
    <dbReference type="NCBI Taxonomy" id="6335"/>
    <lineage>
        <taxon>Eukaryota</taxon>
        <taxon>Metazoa</taxon>
        <taxon>Ecdysozoa</taxon>
        <taxon>Nematoda</taxon>
        <taxon>Enoplea</taxon>
        <taxon>Dorylaimia</taxon>
        <taxon>Trichinellida</taxon>
        <taxon>Trichinellidae</taxon>
        <taxon>Trichinella</taxon>
    </lineage>
</organism>
<dbReference type="Proteomes" id="UP000054721">
    <property type="component" value="Unassembled WGS sequence"/>
</dbReference>
<evidence type="ECO:0000313" key="3">
    <source>
        <dbReference type="Proteomes" id="UP000054721"/>
    </source>
</evidence>
<evidence type="ECO:0000256" key="1">
    <source>
        <dbReference type="SAM" id="SignalP"/>
    </source>
</evidence>
<proteinExistence type="predicted"/>
<accession>A0A0V1LRP4</accession>
<comment type="caution">
    <text evidence="2">The sequence shown here is derived from an EMBL/GenBank/DDBJ whole genome shotgun (WGS) entry which is preliminary data.</text>
</comment>
<keyword evidence="1" id="KW-0732">Signal</keyword>
<evidence type="ECO:0000313" key="2">
    <source>
        <dbReference type="EMBL" id="KRZ62044.1"/>
    </source>
</evidence>
<dbReference type="OrthoDB" id="5918620at2759"/>
<name>A0A0V1LRP4_9BILA</name>